<sequence length="123" mass="12479">MLRHHNHATWKTLKRFFKSIHIGGQGGGVSKGGAYTSLDKVAVLAKEELAWRRRWWRWRWKYNRDPQIGAQGGTQGGGGSGGGGGGKGGGGGGGGGIGGASGGGGGINGGIEGGNMQWIVHAG</sequence>
<dbReference type="WBParaSite" id="Minc3s08059g41852">
    <property type="protein sequence ID" value="Minc3s08059g41852"/>
    <property type="gene ID" value="Minc3s08059g41852"/>
</dbReference>
<dbReference type="AlphaFoldDB" id="A0A914NPT4"/>
<evidence type="ECO:0000256" key="1">
    <source>
        <dbReference type="SAM" id="MobiDB-lite"/>
    </source>
</evidence>
<name>A0A914NPT4_MELIC</name>
<feature type="compositionally biased region" description="Gly residues" evidence="1">
    <location>
        <begin position="70"/>
        <end position="112"/>
    </location>
</feature>
<protein>
    <submittedName>
        <fullName evidence="3">Candidate secreted effector</fullName>
    </submittedName>
</protein>
<dbReference type="Proteomes" id="UP000887563">
    <property type="component" value="Unplaced"/>
</dbReference>
<feature type="region of interest" description="Disordered" evidence="1">
    <location>
        <begin position="66"/>
        <end position="112"/>
    </location>
</feature>
<reference evidence="3" key="1">
    <citation type="submission" date="2022-11" db="UniProtKB">
        <authorList>
            <consortium name="WormBaseParasite"/>
        </authorList>
    </citation>
    <scope>IDENTIFICATION</scope>
</reference>
<evidence type="ECO:0000313" key="3">
    <source>
        <dbReference type="WBParaSite" id="Minc3s08059g41852"/>
    </source>
</evidence>
<proteinExistence type="predicted"/>
<keyword evidence="2" id="KW-1185">Reference proteome</keyword>
<evidence type="ECO:0000313" key="2">
    <source>
        <dbReference type="Proteomes" id="UP000887563"/>
    </source>
</evidence>
<organism evidence="2 3">
    <name type="scientific">Meloidogyne incognita</name>
    <name type="common">Southern root-knot nematode worm</name>
    <name type="synonym">Oxyuris incognita</name>
    <dbReference type="NCBI Taxonomy" id="6306"/>
    <lineage>
        <taxon>Eukaryota</taxon>
        <taxon>Metazoa</taxon>
        <taxon>Ecdysozoa</taxon>
        <taxon>Nematoda</taxon>
        <taxon>Chromadorea</taxon>
        <taxon>Rhabditida</taxon>
        <taxon>Tylenchina</taxon>
        <taxon>Tylenchomorpha</taxon>
        <taxon>Tylenchoidea</taxon>
        <taxon>Meloidogynidae</taxon>
        <taxon>Meloidogyninae</taxon>
        <taxon>Meloidogyne</taxon>
        <taxon>Meloidogyne incognita group</taxon>
    </lineage>
</organism>
<accession>A0A914NPT4</accession>